<feature type="non-terminal residue" evidence="1">
    <location>
        <position position="1"/>
    </location>
</feature>
<organism evidence="1 2">
    <name type="scientific">Bodo saltans</name>
    <name type="common">Flagellated protozoan</name>
    <dbReference type="NCBI Taxonomy" id="75058"/>
    <lineage>
        <taxon>Eukaryota</taxon>
        <taxon>Discoba</taxon>
        <taxon>Euglenozoa</taxon>
        <taxon>Kinetoplastea</taxon>
        <taxon>Metakinetoplastina</taxon>
        <taxon>Eubodonida</taxon>
        <taxon>Bodonidae</taxon>
        <taxon>Bodo</taxon>
    </lineage>
</organism>
<sequence>VWKPRQDAIENEHAKNAASGATFTPLHLRQMTVGLLREEEETSIDPSGVTGNQSNSSVLLGLHDAHVADNVSVEDNNVTL</sequence>
<proteinExistence type="predicted"/>
<gene>
    <name evidence="1" type="ORF">BSAL_89435</name>
</gene>
<name>A0A0S4J807_BODSA</name>
<dbReference type="VEuPathDB" id="TriTrypDB:BSAL_89435"/>
<reference evidence="2" key="1">
    <citation type="submission" date="2015-09" db="EMBL/GenBank/DDBJ databases">
        <authorList>
            <consortium name="Pathogen Informatics"/>
        </authorList>
    </citation>
    <scope>NUCLEOTIDE SEQUENCE [LARGE SCALE GENOMIC DNA]</scope>
    <source>
        <strain evidence="2">Lake Konstanz</strain>
    </source>
</reference>
<evidence type="ECO:0000313" key="1">
    <source>
        <dbReference type="EMBL" id="CUG85231.1"/>
    </source>
</evidence>
<dbReference type="Proteomes" id="UP000051952">
    <property type="component" value="Unassembled WGS sequence"/>
</dbReference>
<evidence type="ECO:0000313" key="2">
    <source>
        <dbReference type="Proteomes" id="UP000051952"/>
    </source>
</evidence>
<keyword evidence="2" id="KW-1185">Reference proteome</keyword>
<dbReference type="AlphaFoldDB" id="A0A0S4J807"/>
<dbReference type="EMBL" id="CYKH01001151">
    <property type="protein sequence ID" value="CUG85231.1"/>
    <property type="molecule type" value="Genomic_DNA"/>
</dbReference>
<accession>A0A0S4J807</accession>
<protein>
    <submittedName>
        <fullName evidence="1">Uncharacterized protein</fullName>
    </submittedName>
</protein>